<keyword evidence="2" id="KW-1185">Reference proteome</keyword>
<gene>
    <name evidence="1" type="ORF">ACFQRI_26650</name>
</gene>
<dbReference type="Proteomes" id="UP001596504">
    <property type="component" value="Unassembled WGS sequence"/>
</dbReference>
<reference evidence="2" key="1">
    <citation type="journal article" date="2019" name="Int. J. Syst. Evol. Microbiol.">
        <title>The Global Catalogue of Microorganisms (GCM) 10K type strain sequencing project: providing services to taxonomists for standard genome sequencing and annotation.</title>
        <authorList>
            <consortium name="The Broad Institute Genomics Platform"/>
            <consortium name="The Broad Institute Genome Sequencing Center for Infectious Disease"/>
            <person name="Wu L."/>
            <person name="Ma J."/>
        </authorList>
    </citation>
    <scope>NUCLEOTIDE SEQUENCE [LARGE SCALE GENOMIC DNA]</scope>
    <source>
        <strain evidence="2">WLHS5</strain>
    </source>
</reference>
<evidence type="ECO:0000313" key="2">
    <source>
        <dbReference type="Proteomes" id="UP001596504"/>
    </source>
</evidence>
<accession>A0ABW2LR10</accession>
<dbReference type="RefSeq" id="WP_380673341.1">
    <property type="nucleotide sequence ID" value="NZ_JBHTCJ010000023.1"/>
</dbReference>
<organism evidence="1 2">
    <name type="scientific">Saccharopolyspora griseoalba</name>
    <dbReference type="NCBI Taxonomy" id="1431848"/>
    <lineage>
        <taxon>Bacteria</taxon>
        <taxon>Bacillati</taxon>
        <taxon>Actinomycetota</taxon>
        <taxon>Actinomycetes</taxon>
        <taxon>Pseudonocardiales</taxon>
        <taxon>Pseudonocardiaceae</taxon>
        <taxon>Saccharopolyspora</taxon>
    </lineage>
</organism>
<evidence type="ECO:0000313" key="1">
    <source>
        <dbReference type="EMBL" id="MFC7345007.1"/>
    </source>
</evidence>
<comment type="caution">
    <text evidence="1">The sequence shown here is derived from an EMBL/GenBank/DDBJ whole genome shotgun (WGS) entry which is preliminary data.</text>
</comment>
<sequence length="52" mass="6098">MNENELSASERDELDWLRKENQLLRVEKTMLLRIAAEYAFDAGTPPPREGHR</sequence>
<dbReference type="EMBL" id="JBHTCJ010000023">
    <property type="protein sequence ID" value="MFC7345007.1"/>
    <property type="molecule type" value="Genomic_DNA"/>
</dbReference>
<evidence type="ECO:0008006" key="3">
    <source>
        <dbReference type="Google" id="ProtNLM"/>
    </source>
</evidence>
<name>A0ABW2LR10_9PSEU</name>
<protein>
    <recommendedName>
        <fullName evidence="3">Transposase</fullName>
    </recommendedName>
</protein>
<proteinExistence type="predicted"/>